<feature type="transmembrane region" description="Helical" evidence="2">
    <location>
        <begin position="52"/>
        <end position="75"/>
    </location>
</feature>
<dbReference type="EMBL" id="JBIBDZ010000003">
    <property type="protein sequence ID" value="MFF5919122.1"/>
    <property type="molecule type" value="Genomic_DNA"/>
</dbReference>
<accession>A0ABW6XNW5</accession>
<dbReference type="RefSeq" id="WP_388306771.1">
    <property type="nucleotide sequence ID" value="NZ_JBIBDZ010000003.1"/>
</dbReference>
<feature type="compositionally biased region" description="Gly residues" evidence="1">
    <location>
        <begin position="275"/>
        <end position="296"/>
    </location>
</feature>
<feature type="region of interest" description="Disordered" evidence="1">
    <location>
        <begin position="266"/>
        <end position="305"/>
    </location>
</feature>
<evidence type="ECO:0000256" key="1">
    <source>
        <dbReference type="SAM" id="MobiDB-lite"/>
    </source>
</evidence>
<organism evidence="3 4">
    <name type="scientific">Streptomyces flavochromogenes</name>
    <dbReference type="NCBI Taxonomy" id="68199"/>
    <lineage>
        <taxon>Bacteria</taxon>
        <taxon>Bacillati</taxon>
        <taxon>Actinomycetota</taxon>
        <taxon>Actinomycetes</taxon>
        <taxon>Kitasatosporales</taxon>
        <taxon>Streptomycetaceae</taxon>
        <taxon>Streptomyces</taxon>
    </lineage>
</organism>
<dbReference type="Proteomes" id="UP001602370">
    <property type="component" value="Unassembled WGS sequence"/>
</dbReference>
<keyword evidence="2" id="KW-0472">Membrane</keyword>
<feature type="region of interest" description="Disordered" evidence="1">
    <location>
        <begin position="82"/>
        <end position="102"/>
    </location>
</feature>
<keyword evidence="4" id="KW-1185">Reference proteome</keyword>
<sequence length="449" mass="46861">MPQNEGPQREGFEDELGAMLRRTGDGFAADDRRELVEGGLQRGKRRLVRRRLAMTGGVLALAAVGVGGVYGGSLLSPAADATTTSVAAPPKPTATVDPVPGKQRPGEATILVKDLAAVLKANTPAGTWKFDGLDGTGQSVTGVFDDGNGKAGVSVGLFRAGTGEAGEDQVVCPDKVAIPYDDCIEERLTGGSRLMILQGYEYPDKREETKQWRAVLLTRDGFLIDVSEYNAAAEKGAPISRENPPFTPAQLKALVTAPDWGPLAARLPANVDMSGGEGGQGGGGGENGQGSGGGGGGRDEPRRHVEPDGAVVQSTLRSLLPEGLKVADKGGDGEYAYVVVDDGKGKSLVQINVQPNMSDVAGELFGSGDVRTLPDGRKVKITQQPGEKGGEGVVWWTVDTITPEGFRVVVSAFNAGTQHEAATRAEPALTMQQLKTIALSLRWQTLPAA</sequence>
<evidence type="ECO:0000313" key="4">
    <source>
        <dbReference type="Proteomes" id="UP001602370"/>
    </source>
</evidence>
<keyword evidence="2" id="KW-1133">Transmembrane helix</keyword>
<comment type="caution">
    <text evidence="3">The sequence shown here is derived from an EMBL/GenBank/DDBJ whole genome shotgun (WGS) entry which is preliminary data.</text>
</comment>
<name>A0ABW6XNW5_9ACTN</name>
<evidence type="ECO:0000313" key="3">
    <source>
        <dbReference type="EMBL" id="MFF5919122.1"/>
    </source>
</evidence>
<keyword evidence="2" id="KW-0812">Transmembrane</keyword>
<evidence type="ECO:0000256" key="2">
    <source>
        <dbReference type="SAM" id="Phobius"/>
    </source>
</evidence>
<proteinExistence type="predicted"/>
<reference evidence="3 4" key="1">
    <citation type="submission" date="2024-10" db="EMBL/GenBank/DDBJ databases">
        <title>The Natural Products Discovery Center: Release of the First 8490 Sequenced Strains for Exploring Actinobacteria Biosynthetic Diversity.</title>
        <authorList>
            <person name="Kalkreuter E."/>
            <person name="Kautsar S.A."/>
            <person name="Yang D."/>
            <person name="Bader C.D."/>
            <person name="Teijaro C.N."/>
            <person name="Fluegel L."/>
            <person name="Davis C.M."/>
            <person name="Simpson J.R."/>
            <person name="Lauterbach L."/>
            <person name="Steele A.D."/>
            <person name="Gui C."/>
            <person name="Meng S."/>
            <person name="Li G."/>
            <person name="Viehrig K."/>
            <person name="Ye F."/>
            <person name="Su P."/>
            <person name="Kiefer A.F."/>
            <person name="Nichols A."/>
            <person name="Cepeda A.J."/>
            <person name="Yan W."/>
            <person name="Fan B."/>
            <person name="Jiang Y."/>
            <person name="Adhikari A."/>
            <person name="Zheng C.-J."/>
            <person name="Schuster L."/>
            <person name="Cowan T.M."/>
            <person name="Smanski M.J."/>
            <person name="Chevrette M.G."/>
            <person name="De Carvalho L.P.S."/>
            <person name="Shen B."/>
        </authorList>
    </citation>
    <scope>NUCLEOTIDE SEQUENCE [LARGE SCALE GENOMIC DNA]</scope>
    <source>
        <strain evidence="3 4">NPDC012605</strain>
    </source>
</reference>
<gene>
    <name evidence="3" type="ORF">ACFY8C_12300</name>
</gene>
<protein>
    <submittedName>
        <fullName evidence="3">Uncharacterized protein</fullName>
    </submittedName>
</protein>